<dbReference type="PROSITE" id="PS00211">
    <property type="entry name" value="ABC_TRANSPORTER_1"/>
    <property type="match status" value="1"/>
</dbReference>
<proteinExistence type="predicted"/>
<feature type="transmembrane region" description="Helical" evidence="8">
    <location>
        <begin position="42"/>
        <end position="62"/>
    </location>
</feature>
<dbReference type="GO" id="GO:0015421">
    <property type="term" value="F:ABC-type oligopeptide transporter activity"/>
    <property type="evidence" value="ECO:0007669"/>
    <property type="project" value="TreeGrafter"/>
</dbReference>
<dbReference type="AlphaFoldDB" id="A0A7I0NT20"/>
<dbReference type="InterPro" id="IPR003439">
    <property type="entry name" value="ABC_transporter-like_ATP-bd"/>
</dbReference>
<comment type="subcellular location">
    <subcellularLocation>
        <location evidence="1">Cell membrane</location>
        <topology evidence="1">Multi-pass membrane protein</topology>
    </subcellularLocation>
</comment>
<protein>
    <submittedName>
        <fullName evidence="11">ABC transporter ATP-binding protein</fullName>
    </submittedName>
</protein>
<feature type="transmembrane region" description="Helical" evidence="8">
    <location>
        <begin position="297"/>
        <end position="318"/>
    </location>
</feature>
<dbReference type="GO" id="GO:0005886">
    <property type="term" value="C:plasma membrane"/>
    <property type="evidence" value="ECO:0007669"/>
    <property type="project" value="UniProtKB-SubCell"/>
</dbReference>
<dbReference type="GO" id="GO:0016887">
    <property type="term" value="F:ATP hydrolysis activity"/>
    <property type="evidence" value="ECO:0007669"/>
    <property type="project" value="InterPro"/>
</dbReference>
<sequence length="595" mass="61565">MGQDRQEQPLRGGVHERTGFSATARATRTPPRHSLITTVLRLRWPTALALSVAAGSLAALLLPTAVARAVDRALSGGGTAGTGPLAAVVGLLTAAEAAAQYAGPRATAETTARLRAALVRHTMAGGPHPVRRPATGDLIARLTAGAAEAGLAGQAMVYAVAQLAMAAGAVVALGLLAPLLAAAFVVTAPAGWLLLRRQLRRTVRRGTGYQSAQADVAARLLDALAGSRTIAAAGTVEQEIERVLRPVPELSRHGRALWDSQRRVAWSTGLLAPVTQIAVLAVAGHQMSAGALSTGELIAALGYTALGLGGFGAAQSLLDLARARAGQARVSEILGSPRAPEGQRGLPPGPGRVEIREVTVRRSGRAVLDRLNLVLPAGNCIALVGSSGSGRSVLAAVAGGLLIPEEGLVLLDGVPVDEIRPVELRTAVSCAFADPALTGATVLDAIRAAAQPVPAVEARQAARAAQADLFVRRLPAGYDTPLADVPLSGGQRQRLGLARALARECRLLILDDATSSLDTATEARVLHAMDLSHGDRTRLIVTHRTSTAARADAVAWLDEGRIRALAPHRELWRMPAYRRIFTGTGDPAESEGTEG</sequence>
<keyword evidence="4 11" id="KW-0067">ATP-binding</keyword>
<feature type="transmembrane region" description="Helical" evidence="8">
    <location>
        <begin position="264"/>
        <end position="285"/>
    </location>
</feature>
<name>A0A7I0NT20_STRCX</name>
<dbReference type="RefSeq" id="WP_176573897.1">
    <property type="nucleotide sequence ID" value="NZ_CBDRGH010000018.1"/>
</dbReference>
<dbReference type="InterPro" id="IPR027417">
    <property type="entry name" value="P-loop_NTPase"/>
</dbReference>
<feature type="compositionally biased region" description="Basic and acidic residues" evidence="7">
    <location>
        <begin position="1"/>
        <end position="18"/>
    </location>
</feature>
<organism evidence="11 12">
    <name type="scientific">Streptomyces chartreusis</name>
    <dbReference type="NCBI Taxonomy" id="1969"/>
    <lineage>
        <taxon>Bacteria</taxon>
        <taxon>Bacillati</taxon>
        <taxon>Actinomycetota</taxon>
        <taxon>Actinomycetes</taxon>
        <taxon>Kitasatosporales</taxon>
        <taxon>Streptomycetaceae</taxon>
        <taxon>Streptomyces</taxon>
    </lineage>
</organism>
<dbReference type="EMBL" id="CP056041">
    <property type="protein sequence ID" value="QKZ16213.1"/>
    <property type="molecule type" value="Genomic_DNA"/>
</dbReference>
<dbReference type="InterPro" id="IPR003593">
    <property type="entry name" value="AAA+_ATPase"/>
</dbReference>
<dbReference type="Gene3D" id="1.20.1560.10">
    <property type="entry name" value="ABC transporter type 1, transmembrane domain"/>
    <property type="match status" value="1"/>
</dbReference>
<accession>A0A7I0NT20</accession>
<dbReference type="InterPro" id="IPR039421">
    <property type="entry name" value="Type_1_exporter"/>
</dbReference>
<evidence type="ECO:0000259" key="9">
    <source>
        <dbReference type="PROSITE" id="PS50893"/>
    </source>
</evidence>
<dbReference type="SUPFAM" id="SSF90123">
    <property type="entry name" value="ABC transporter transmembrane region"/>
    <property type="match status" value="1"/>
</dbReference>
<dbReference type="Pfam" id="PF00664">
    <property type="entry name" value="ABC_membrane"/>
    <property type="match status" value="1"/>
</dbReference>
<gene>
    <name evidence="11" type="ORF">HUT05_01775</name>
</gene>
<dbReference type="SUPFAM" id="SSF52540">
    <property type="entry name" value="P-loop containing nucleoside triphosphate hydrolases"/>
    <property type="match status" value="1"/>
</dbReference>
<evidence type="ECO:0000256" key="6">
    <source>
        <dbReference type="ARBA" id="ARBA00023136"/>
    </source>
</evidence>
<dbReference type="Proteomes" id="UP000509418">
    <property type="component" value="Chromosome"/>
</dbReference>
<feature type="region of interest" description="Disordered" evidence="7">
    <location>
        <begin position="1"/>
        <end position="29"/>
    </location>
</feature>
<evidence type="ECO:0000259" key="10">
    <source>
        <dbReference type="PROSITE" id="PS50929"/>
    </source>
</evidence>
<dbReference type="PANTHER" id="PTHR43394">
    <property type="entry name" value="ATP-DEPENDENT PERMEASE MDL1, MITOCHONDRIAL"/>
    <property type="match status" value="1"/>
</dbReference>
<dbReference type="GO" id="GO:0005524">
    <property type="term" value="F:ATP binding"/>
    <property type="evidence" value="ECO:0007669"/>
    <property type="project" value="UniProtKB-KW"/>
</dbReference>
<dbReference type="SMART" id="SM00382">
    <property type="entry name" value="AAA"/>
    <property type="match status" value="1"/>
</dbReference>
<evidence type="ECO:0000256" key="8">
    <source>
        <dbReference type="SAM" id="Phobius"/>
    </source>
</evidence>
<dbReference type="PANTHER" id="PTHR43394:SF1">
    <property type="entry name" value="ATP-BINDING CASSETTE SUB-FAMILY B MEMBER 10, MITOCHONDRIAL"/>
    <property type="match status" value="1"/>
</dbReference>
<feature type="domain" description="ABC transporter" evidence="9">
    <location>
        <begin position="353"/>
        <end position="584"/>
    </location>
</feature>
<reference evidence="11 12" key="1">
    <citation type="submission" date="2020-06" db="EMBL/GenBank/DDBJ databases">
        <title>Genome mining for natural products.</title>
        <authorList>
            <person name="Zhang B."/>
            <person name="Shi J."/>
            <person name="Ge H."/>
        </authorList>
    </citation>
    <scope>NUCLEOTIDE SEQUENCE [LARGE SCALE GENOMIC DNA]</scope>
    <source>
        <strain evidence="11 12">NA02069</strain>
    </source>
</reference>
<keyword evidence="3" id="KW-0547">Nucleotide-binding</keyword>
<evidence type="ECO:0000313" key="11">
    <source>
        <dbReference type="EMBL" id="QKZ16213.1"/>
    </source>
</evidence>
<keyword evidence="6 8" id="KW-0472">Membrane</keyword>
<dbReference type="PROSITE" id="PS50893">
    <property type="entry name" value="ABC_TRANSPORTER_2"/>
    <property type="match status" value="1"/>
</dbReference>
<keyword evidence="2 8" id="KW-0812">Transmembrane</keyword>
<feature type="domain" description="ABC transmembrane type-1" evidence="10">
    <location>
        <begin position="47"/>
        <end position="323"/>
    </location>
</feature>
<keyword evidence="5 8" id="KW-1133">Transmembrane helix</keyword>
<dbReference type="InterPro" id="IPR036640">
    <property type="entry name" value="ABC1_TM_sf"/>
</dbReference>
<evidence type="ECO:0000256" key="3">
    <source>
        <dbReference type="ARBA" id="ARBA00022741"/>
    </source>
</evidence>
<evidence type="ECO:0000313" key="12">
    <source>
        <dbReference type="Proteomes" id="UP000509418"/>
    </source>
</evidence>
<evidence type="ECO:0000256" key="5">
    <source>
        <dbReference type="ARBA" id="ARBA00022989"/>
    </source>
</evidence>
<evidence type="ECO:0000256" key="7">
    <source>
        <dbReference type="SAM" id="MobiDB-lite"/>
    </source>
</evidence>
<dbReference type="Pfam" id="PF00005">
    <property type="entry name" value="ABC_tran"/>
    <property type="match status" value="1"/>
</dbReference>
<evidence type="ECO:0000256" key="1">
    <source>
        <dbReference type="ARBA" id="ARBA00004651"/>
    </source>
</evidence>
<keyword evidence="12" id="KW-1185">Reference proteome</keyword>
<dbReference type="InterPro" id="IPR011527">
    <property type="entry name" value="ABC1_TM_dom"/>
</dbReference>
<evidence type="ECO:0000256" key="2">
    <source>
        <dbReference type="ARBA" id="ARBA00022692"/>
    </source>
</evidence>
<dbReference type="InterPro" id="IPR017871">
    <property type="entry name" value="ABC_transporter-like_CS"/>
</dbReference>
<feature type="transmembrane region" description="Helical" evidence="8">
    <location>
        <begin position="167"/>
        <end position="195"/>
    </location>
</feature>
<dbReference type="PROSITE" id="PS50929">
    <property type="entry name" value="ABC_TM1F"/>
    <property type="match status" value="1"/>
</dbReference>
<evidence type="ECO:0000256" key="4">
    <source>
        <dbReference type="ARBA" id="ARBA00022840"/>
    </source>
</evidence>
<dbReference type="CDD" id="cd03228">
    <property type="entry name" value="ABCC_MRP_Like"/>
    <property type="match status" value="1"/>
</dbReference>
<dbReference type="Gene3D" id="3.40.50.300">
    <property type="entry name" value="P-loop containing nucleotide triphosphate hydrolases"/>
    <property type="match status" value="1"/>
</dbReference>